<dbReference type="Gene3D" id="2.60.40.10">
    <property type="entry name" value="Immunoglobulins"/>
    <property type="match status" value="1"/>
</dbReference>
<feature type="transmembrane region" description="Helical" evidence="2">
    <location>
        <begin position="1370"/>
        <end position="1389"/>
    </location>
</feature>
<keyword evidence="7" id="KW-1185">Reference proteome</keyword>
<dbReference type="OrthoDB" id="413581at2759"/>
<keyword evidence="2" id="KW-0812">Transmembrane</keyword>
<feature type="domain" description="IPT/TIG" evidence="4">
    <location>
        <begin position="1011"/>
        <end position="1089"/>
    </location>
</feature>
<feature type="signal peptide" evidence="3">
    <location>
        <begin position="1"/>
        <end position="23"/>
    </location>
</feature>
<feature type="domain" description="Tyrosine-protein kinase ephrin type A/B receptor-like" evidence="5">
    <location>
        <begin position="1128"/>
        <end position="1169"/>
    </location>
</feature>
<dbReference type="GeneID" id="8852788"/>
<dbReference type="Proteomes" id="UP000006671">
    <property type="component" value="Unassembled WGS sequence"/>
</dbReference>
<dbReference type="KEGG" id="ngr:NAEGRDRAFT_78311"/>
<evidence type="ECO:0000256" key="1">
    <source>
        <dbReference type="SAM" id="MobiDB-lite"/>
    </source>
</evidence>
<feature type="transmembrane region" description="Helical" evidence="2">
    <location>
        <begin position="1308"/>
        <end position="1327"/>
    </location>
</feature>
<dbReference type="PANTHER" id="PTHR11319:SF35">
    <property type="entry name" value="OUTER MEMBRANE PROTEIN PMPC-RELATED"/>
    <property type="match status" value="1"/>
</dbReference>
<accession>D2V2M9</accession>
<feature type="transmembrane region" description="Helical" evidence="2">
    <location>
        <begin position="1503"/>
        <end position="1530"/>
    </location>
</feature>
<evidence type="ECO:0000259" key="5">
    <source>
        <dbReference type="Pfam" id="PF07699"/>
    </source>
</evidence>
<proteinExistence type="predicted"/>
<dbReference type="Pfam" id="PF01833">
    <property type="entry name" value="TIG"/>
    <property type="match status" value="1"/>
</dbReference>
<sequence length="1888" mass="210840">MTRLKLTLLFSVLLFILLSFTHQQETYNFDENNRIFLYYPSSDSSTTRFINLKNTYPIGSKCGCSTVTGTSDRLDVSGCVFDSENSLTVVIGGTGFCNLTIVNGSETISSEIDSFVVISDLYISPNGRELRTDIAQQFELKYYPSSISFSTFSMFFDKMSNSIRSSIAPIYSFSITKSANSYHFTIPASDTQSMLQLTSYDSLNRYKKIDFEVVLDSNSASPTTVPVTDGILFYNSISGANIKVSPTLIRFNEVTTLTFSIDSTSSGYLFSPTNSLTVKICGTIFQSSELFKDSSSSQVTIVSETLVKATITCSDSAYKNGKTSVGYSQGGADSQFVNMDLNIYDFNVPPTINYDGTSFCSIFGLNNFTLTIPQETNFYREVTNNSVRLSLFELEVKNSPYSLACNWLASDARILSCPCPSTFEYLFTPPQELNFYLRTPTMAASLQEQKSLGSGSIVGNPKILYGQYLTAQINSPTAMYSFKFKDGPVYSNLKINVVDIEEIYVPSLFNYTFYLSTSNILNNAFIISCSYSYISQAGKNGISCDMQSFYQVPKMNVLCACTLAQADTIAPLDCLANCDIRVGIAITKDETSQPIAYWTSNSFSLMPPLVVKTIYPDTILLDSMNQVAISIFTSSNSFGKPTPGNTIYYKWIEIDPATGQELIDQYEGTATYVNAKQLALSTVSANTISASGTYILKLSFDGKLGTFSTDHGVRRLNVIIPSEISLTKFEQYNLGVNNTAIPAGYSDDTISPVESKFRIIGTNFPMSETIKIKFTVVDQQNSINTRSILAKMSRKNYRQHIRSASTKIQKRSIQEQLALQESTGSISFLSDCSGFSSTEIRCTSPNVFTSGILLPLKFNVSISFDGSFGFGVYNPKKDGNDYLITVRESEVPVIVQAIPSRAPINPTDDSKGVGYFTVTLKGITTDVVRCVLEYSIDTNIRVNYTATSGLSSTEFRCICNAADLKSLIDSYNVRPFNSRISFPDKTNFKIYLETTTNLRSDGFLFELFENPIVDSVSPLEIEAKGGDMVTVRAKSTGAKFSSSEKIYFKLGDFTSSEECLFLEDYAINCTSPSHPDGYAKVSVSYNNYQYAYAKDPIFIKACPVGFTAEDYEKSCTECPIGQYKPLEGFFSCIPCEVGSYNNLTAQSKCVSCGAFKTTLSAGSSSQFNCDCEKGYYRRNDSDILTAECWPCPTGATCEGGSSLPKPLPGYWWDAETTKIQNGKIVIVKCDEPNAELRCPGNLTLAGRCATGYSGIKCVSCVTGLYFKSGDICKECNTDVQLRFLIVVAVVIIIALVLFKFAQLKVSHLSSASIAISYFQIIAVFTVYNFEWPDSLQQAFDTLKFFNLNLDIFVPECIEIITYGLKWGLTIAMPVFISVLLIIVFGLECLRTVTLSKLPFIAAIRKHPKVVEWFNIEHKNIFIKIMKGIRRDILRYFLTPRSKREIIAYGDKFIHTFIVVISFSYVFVITKAAEIFDCREVLDQGVKRFYVSADTTLYCFENTWWVYFSFALLTFIFFGLGTIALFAYIIWKKNDATKSYKFYARFRFLFVRFRNGRLFWEIIVILRKLAISAAIIFFSTWPIIVILFTMFVIFISFILQTHHVPYRRVFHNVMEYIVLLSTEFLLFSGLLFYVNEFPDEATGSALGYLCIISVIISSAAIILLIALDFLSQYLADRRIKKQLAEKQKNQKAILSAGVNNSFLSSNDIELKEENSKSQTTQVELTEKSATTIVDIPSETPVPQTTTKAPLKIRLKKGMVKLWERFVKYLKKIEGESLDVDLDEYDDNRLWDVELMDRGLPIPVEPTFVDSNGNLSKKEEDSNSSSSKQKSDKAVVFVDENEIKLESDVSSSSQSLPTRAVDPRTFSRLVGRSESDISLQSGSSQQNLLQ</sequence>
<dbReference type="VEuPathDB" id="AmoebaDB:NAEGRDRAFT_78311"/>
<organism evidence="7">
    <name type="scientific">Naegleria gruberi</name>
    <name type="common">Amoeba</name>
    <dbReference type="NCBI Taxonomy" id="5762"/>
    <lineage>
        <taxon>Eukaryota</taxon>
        <taxon>Discoba</taxon>
        <taxon>Heterolobosea</taxon>
        <taxon>Tetramitia</taxon>
        <taxon>Eutetramitia</taxon>
        <taxon>Vahlkampfiidae</taxon>
        <taxon>Naegleria</taxon>
    </lineage>
</organism>
<feature type="region of interest" description="Disordered" evidence="1">
    <location>
        <begin position="1801"/>
        <end position="1831"/>
    </location>
</feature>
<feature type="chain" id="PRO_5003037193" evidence="3">
    <location>
        <begin position="24"/>
        <end position="1888"/>
    </location>
</feature>
<dbReference type="InterPro" id="IPR013783">
    <property type="entry name" value="Ig-like_fold"/>
</dbReference>
<name>D2V2M9_NAEGR</name>
<dbReference type="Gene3D" id="2.10.50.10">
    <property type="entry name" value="Tumor Necrosis Factor Receptor, subunit A, domain 2"/>
    <property type="match status" value="1"/>
</dbReference>
<feature type="transmembrane region" description="Helical" evidence="2">
    <location>
        <begin position="1645"/>
        <end position="1669"/>
    </location>
</feature>
<keyword evidence="2" id="KW-1133">Transmembrane helix</keyword>
<dbReference type="OMA" id="FIHTFIV"/>
<feature type="transmembrane region" description="Helical" evidence="2">
    <location>
        <begin position="1452"/>
        <end position="1472"/>
    </location>
</feature>
<keyword evidence="2" id="KW-0472">Membrane</keyword>
<evidence type="ECO:0000256" key="2">
    <source>
        <dbReference type="SAM" id="Phobius"/>
    </source>
</evidence>
<evidence type="ECO:0000256" key="3">
    <source>
        <dbReference type="SAM" id="SignalP"/>
    </source>
</evidence>
<dbReference type="SMART" id="SM01411">
    <property type="entry name" value="Ephrin_rec_like"/>
    <property type="match status" value="1"/>
</dbReference>
<evidence type="ECO:0000313" key="6">
    <source>
        <dbReference type="EMBL" id="EFC49088.1"/>
    </source>
</evidence>
<dbReference type="STRING" id="5762.D2V2M9"/>
<dbReference type="Pfam" id="PF07699">
    <property type="entry name" value="Ephrin_rec_like"/>
    <property type="match status" value="1"/>
</dbReference>
<evidence type="ECO:0000259" key="4">
    <source>
        <dbReference type="Pfam" id="PF01833"/>
    </source>
</evidence>
<feature type="transmembrane region" description="Helical" evidence="2">
    <location>
        <begin position="1281"/>
        <end position="1301"/>
    </location>
</feature>
<dbReference type="InterPro" id="IPR002909">
    <property type="entry name" value="IPT_dom"/>
</dbReference>
<dbReference type="PANTHER" id="PTHR11319">
    <property type="entry name" value="G PROTEIN-COUPLED RECEPTOR-RELATED"/>
    <property type="match status" value="1"/>
</dbReference>
<dbReference type="CDD" id="cd00185">
    <property type="entry name" value="TNFRSF"/>
    <property type="match status" value="1"/>
</dbReference>
<protein>
    <submittedName>
        <fullName evidence="6">Probable extracellular nuclease</fullName>
    </submittedName>
</protein>
<reference evidence="6 7" key="1">
    <citation type="journal article" date="2010" name="Cell">
        <title>The genome of Naegleria gruberi illuminates early eukaryotic versatility.</title>
        <authorList>
            <person name="Fritz-Laylin L.K."/>
            <person name="Prochnik S.E."/>
            <person name="Ginger M.L."/>
            <person name="Dacks J.B."/>
            <person name="Carpenter M.L."/>
            <person name="Field M.C."/>
            <person name="Kuo A."/>
            <person name="Paredez A."/>
            <person name="Chapman J."/>
            <person name="Pham J."/>
            <person name="Shu S."/>
            <person name="Neupane R."/>
            <person name="Cipriano M."/>
            <person name="Mancuso J."/>
            <person name="Tu H."/>
            <person name="Salamov A."/>
            <person name="Lindquist E."/>
            <person name="Shapiro H."/>
            <person name="Lucas S."/>
            <person name="Grigoriev I.V."/>
            <person name="Cande W.Z."/>
            <person name="Fulton C."/>
            <person name="Rokhsar D.S."/>
            <person name="Dawson S.C."/>
        </authorList>
    </citation>
    <scope>NUCLEOTIDE SEQUENCE [LARGE SCALE GENOMIC DNA]</scope>
    <source>
        <strain evidence="6 7">NEG-M</strain>
    </source>
</reference>
<gene>
    <name evidence="6" type="ORF">NAEGRDRAFT_78311</name>
</gene>
<feature type="transmembrane region" description="Helical" evidence="2">
    <location>
        <begin position="1612"/>
        <end position="1633"/>
    </location>
</feature>
<dbReference type="RefSeq" id="XP_002681832.1">
    <property type="nucleotide sequence ID" value="XM_002681786.1"/>
</dbReference>
<evidence type="ECO:0000313" key="7">
    <source>
        <dbReference type="Proteomes" id="UP000006671"/>
    </source>
</evidence>
<keyword evidence="3" id="KW-0732">Signal</keyword>
<dbReference type="InParanoid" id="D2V2M9"/>
<dbReference type="EMBL" id="GG738849">
    <property type="protein sequence ID" value="EFC49088.1"/>
    <property type="molecule type" value="Genomic_DNA"/>
</dbReference>
<dbReference type="eggNOG" id="ENOG502S52S">
    <property type="taxonomic scope" value="Eukaryota"/>
</dbReference>
<dbReference type="InterPro" id="IPR011641">
    <property type="entry name" value="Tyr-kin_ephrin_A/B_rcpt-like"/>
</dbReference>
<feature type="transmembrane region" description="Helical" evidence="2">
    <location>
        <begin position="1582"/>
        <end position="1600"/>
    </location>
</feature>